<feature type="transmembrane region" description="Helical" evidence="16">
    <location>
        <begin position="420"/>
        <end position="437"/>
    </location>
</feature>
<name>A0A443SQW7_9ACAR</name>
<evidence type="ECO:0000256" key="1">
    <source>
        <dbReference type="ARBA" id="ARBA00004141"/>
    </source>
</evidence>
<keyword evidence="10 16" id="KW-0472">Membrane</keyword>
<dbReference type="PANTHER" id="PTHR11616">
    <property type="entry name" value="SODIUM/CHLORIDE DEPENDENT TRANSPORTER"/>
    <property type="match status" value="1"/>
</dbReference>
<keyword evidence="9" id="KW-0406">Ion transport</keyword>
<dbReference type="EMBL" id="NCKV01000717">
    <property type="protein sequence ID" value="RWS29914.1"/>
    <property type="molecule type" value="Genomic_DNA"/>
</dbReference>
<evidence type="ECO:0000256" key="6">
    <source>
        <dbReference type="ARBA" id="ARBA00022970"/>
    </source>
</evidence>
<feature type="transmembrane region" description="Helical" evidence="16">
    <location>
        <begin position="201"/>
        <end position="220"/>
    </location>
</feature>
<reference evidence="17 18" key="1">
    <citation type="journal article" date="2018" name="Gigascience">
        <title>Genomes of trombidid mites reveal novel predicted allergens and laterally-transferred genes associated with secondary metabolism.</title>
        <authorList>
            <person name="Dong X."/>
            <person name="Chaisiri K."/>
            <person name="Xia D."/>
            <person name="Armstrong S.D."/>
            <person name="Fang Y."/>
            <person name="Donnelly M.J."/>
            <person name="Kadowaki T."/>
            <person name="McGarry J.W."/>
            <person name="Darby A.C."/>
            <person name="Makepeace B.L."/>
        </authorList>
    </citation>
    <scope>NUCLEOTIDE SEQUENCE [LARGE SCALE GENOMIC DNA]</scope>
    <source>
        <strain evidence="17">UoL-UT</strain>
    </source>
</reference>
<dbReference type="InterPro" id="IPR000175">
    <property type="entry name" value="Na/ntran_symport"/>
</dbReference>
<dbReference type="PRINTS" id="PR00176">
    <property type="entry name" value="NANEUSMPORT"/>
</dbReference>
<keyword evidence="12" id="KW-0739">Sodium transport</keyword>
<organism evidence="17 18">
    <name type="scientific">Leptotrombidium deliense</name>
    <dbReference type="NCBI Taxonomy" id="299467"/>
    <lineage>
        <taxon>Eukaryota</taxon>
        <taxon>Metazoa</taxon>
        <taxon>Ecdysozoa</taxon>
        <taxon>Arthropoda</taxon>
        <taxon>Chelicerata</taxon>
        <taxon>Arachnida</taxon>
        <taxon>Acari</taxon>
        <taxon>Acariformes</taxon>
        <taxon>Trombidiformes</taxon>
        <taxon>Prostigmata</taxon>
        <taxon>Anystina</taxon>
        <taxon>Parasitengona</taxon>
        <taxon>Trombiculoidea</taxon>
        <taxon>Trombiculidae</taxon>
        <taxon>Leptotrombidium</taxon>
    </lineage>
</organism>
<dbReference type="Pfam" id="PF00209">
    <property type="entry name" value="SNF"/>
    <property type="match status" value="1"/>
</dbReference>
<evidence type="ECO:0000256" key="5">
    <source>
        <dbReference type="ARBA" id="ARBA00022847"/>
    </source>
</evidence>
<feature type="transmembrane region" description="Helical" evidence="16">
    <location>
        <begin position="281"/>
        <end position="302"/>
    </location>
</feature>
<feature type="transmembrane region" description="Helical" evidence="16">
    <location>
        <begin position="458"/>
        <end position="475"/>
    </location>
</feature>
<evidence type="ECO:0000256" key="3">
    <source>
        <dbReference type="ARBA" id="ARBA00022448"/>
    </source>
</evidence>
<keyword evidence="11" id="KW-0325">Glycoprotein</keyword>
<evidence type="ECO:0000313" key="18">
    <source>
        <dbReference type="Proteomes" id="UP000288716"/>
    </source>
</evidence>
<dbReference type="PROSITE" id="PS50267">
    <property type="entry name" value="NA_NEUROTRAN_SYMP_3"/>
    <property type="match status" value="1"/>
</dbReference>
<feature type="transmembrane region" description="Helical" evidence="16">
    <location>
        <begin position="248"/>
        <end position="269"/>
    </location>
</feature>
<evidence type="ECO:0000256" key="14">
    <source>
        <dbReference type="ARBA" id="ARBA00040215"/>
    </source>
</evidence>
<gene>
    <name evidence="17" type="ORF">B4U80_11011</name>
</gene>
<dbReference type="GO" id="GO:0046872">
    <property type="term" value="F:metal ion binding"/>
    <property type="evidence" value="ECO:0007669"/>
    <property type="project" value="UniProtKB-KW"/>
</dbReference>
<comment type="function">
    <text evidence="13">Unusual broad substrate spectrum amino acid:sodium cotransporter that promotes absorption of the D isomers of essential amino acids. Neutral amino acids are the preferred substrates, especially methionine and phenylalanine.</text>
</comment>
<keyword evidence="5" id="KW-0769">Symport</keyword>
<feature type="transmembrane region" description="Helical" evidence="16">
    <location>
        <begin position="382"/>
        <end position="400"/>
    </location>
</feature>
<feature type="transmembrane region" description="Helical" evidence="16">
    <location>
        <begin position="342"/>
        <end position="361"/>
    </location>
</feature>
<keyword evidence="18" id="KW-1185">Reference proteome</keyword>
<dbReference type="VEuPathDB" id="VectorBase:LDEU002124"/>
<feature type="binding site" evidence="15">
    <location>
        <position position="354"/>
    </location>
    <ligand>
        <name>Na(+)</name>
        <dbReference type="ChEBI" id="CHEBI:29101"/>
        <label>1</label>
    </ligand>
</feature>
<dbReference type="PANTHER" id="PTHR11616:SF321">
    <property type="entry name" value="SODIUM-DEPENDENT NUTRIENT AMINO ACID TRANSPORTER 1-RELATED"/>
    <property type="match status" value="1"/>
</dbReference>
<dbReference type="InterPro" id="IPR037272">
    <property type="entry name" value="SNS_sf"/>
</dbReference>
<evidence type="ECO:0000256" key="4">
    <source>
        <dbReference type="ARBA" id="ARBA00022692"/>
    </source>
</evidence>
<dbReference type="GO" id="GO:0005886">
    <property type="term" value="C:plasma membrane"/>
    <property type="evidence" value="ECO:0007669"/>
    <property type="project" value="TreeGrafter"/>
</dbReference>
<keyword evidence="6" id="KW-0029">Amino-acid transport</keyword>
<feature type="binding site" evidence="15">
    <location>
        <position position="42"/>
    </location>
    <ligand>
        <name>Na(+)</name>
        <dbReference type="ChEBI" id="CHEBI:29101"/>
        <label>1</label>
    </ligand>
</feature>
<feature type="binding site" evidence="15">
    <location>
        <position position="255"/>
    </location>
    <ligand>
        <name>Na(+)</name>
        <dbReference type="ChEBI" id="CHEBI:29101"/>
        <label>1</label>
    </ligand>
</feature>
<proteinExistence type="inferred from homology"/>
<keyword evidence="8 15" id="KW-0915">Sodium</keyword>
<dbReference type="Proteomes" id="UP000288716">
    <property type="component" value="Unassembled WGS sequence"/>
</dbReference>
<evidence type="ECO:0000256" key="7">
    <source>
        <dbReference type="ARBA" id="ARBA00022989"/>
    </source>
</evidence>
<comment type="similarity">
    <text evidence="2">Belongs to the sodium:neurotransmitter symporter (SNF) (TC 2.A.22) family.</text>
</comment>
<feature type="transmembrane region" description="Helical" evidence="16">
    <location>
        <begin position="97"/>
        <end position="119"/>
    </location>
</feature>
<feature type="transmembrane region" description="Helical" evidence="16">
    <location>
        <begin position="170"/>
        <end position="189"/>
    </location>
</feature>
<dbReference type="GO" id="GO:0015179">
    <property type="term" value="F:L-amino acid transmembrane transporter activity"/>
    <property type="evidence" value="ECO:0007669"/>
    <property type="project" value="TreeGrafter"/>
</dbReference>
<dbReference type="OrthoDB" id="6581954at2759"/>
<feature type="transmembrane region" description="Helical" evidence="16">
    <location>
        <begin position="487"/>
        <end position="510"/>
    </location>
</feature>
<comment type="caution">
    <text evidence="17">The sequence shown here is derived from an EMBL/GenBank/DDBJ whole genome shotgun (WGS) entry which is preliminary data.</text>
</comment>
<dbReference type="GO" id="GO:0089718">
    <property type="term" value="P:amino acid import across plasma membrane"/>
    <property type="evidence" value="ECO:0007669"/>
    <property type="project" value="TreeGrafter"/>
</dbReference>
<evidence type="ECO:0000313" key="17">
    <source>
        <dbReference type="EMBL" id="RWS29914.1"/>
    </source>
</evidence>
<evidence type="ECO:0000256" key="9">
    <source>
        <dbReference type="ARBA" id="ARBA00023065"/>
    </source>
</evidence>
<sequence length="564" mass="64356">MVTFYDVQKELPFECNFEANKVNRGQWQKPIEFLLSCVSMCVGLGNVWRFPYVAYNNGGVGRPLYYLELSLGQFSGKGPIKVWKCVPFLKGVGFAQIITVSYVIIFYNYIMAVTLYYLFMSFNNPLPWSVADESWSSSCYLNITENDFACNTSLSQEYFQNHVLKAPNWFNWRLAGCLTLSWVVVYLCVIKSVASLGKVAYFTALFPYLMLICLLIVSLLREGSTDGILYFFTPDWARMLDPRVWYRALEQCFFSLNICFGAVLMYASYNRFDNNVYRDSMIISVVDTFSSILASCVVFAVLGSMSHELKTPISELVKMQGEELAFIVYPQVLSTVKVVPQLWSVLFFIMLFVLGVGSSVSQVETILTCIREQFPRLMNRKSSIALIALTIFNICGFSLTNNSGRDVLKILNNYGTGSAAFLYGTLQTIGVMWIYGCRRFCSDIKFMSSQFVGLFWRVTWTIVCPFALVVIFIFGTYTEVTAHTEKWIVTMSGWSLAALAVLQIPIWMVITTQSYTGTIKQRLEQSITPSEDWGPSDPSHYYRWKNHRILEKEGTIPLSFITLR</sequence>
<evidence type="ECO:0000256" key="15">
    <source>
        <dbReference type="PIRSR" id="PIRSR600175-1"/>
    </source>
</evidence>
<keyword evidence="4 16" id="KW-0812">Transmembrane</keyword>
<dbReference type="AlphaFoldDB" id="A0A443SQW7"/>
<keyword evidence="15" id="KW-0479">Metal-binding</keyword>
<keyword evidence="3" id="KW-0813">Transport</keyword>
<evidence type="ECO:0000256" key="8">
    <source>
        <dbReference type="ARBA" id="ARBA00023053"/>
    </source>
</evidence>
<dbReference type="GO" id="GO:0005283">
    <property type="term" value="F:amino acid:sodium symporter activity"/>
    <property type="evidence" value="ECO:0007669"/>
    <property type="project" value="TreeGrafter"/>
</dbReference>
<protein>
    <recommendedName>
        <fullName evidence="14">Sodium-dependent nutrient amino acid transporter 1</fullName>
    </recommendedName>
</protein>
<evidence type="ECO:0000256" key="16">
    <source>
        <dbReference type="SAM" id="Phobius"/>
    </source>
</evidence>
<evidence type="ECO:0000256" key="10">
    <source>
        <dbReference type="ARBA" id="ARBA00023136"/>
    </source>
</evidence>
<keyword evidence="7 16" id="KW-1133">Transmembrane helix</keyword>
<accession>A0A443SQW7</accession>
<evidence type="ECO:0000256" key="13">
    <source>
        <dbReference type="ARBA" id="ARBA00037785"/>
    </source>
</evidence>
<evidence type="ECO:0000256" key="11">
    <source>
        <dbReference type="ARBA" id="ARBA00023180"/>
    </source>
</evidence>
<comment type="subcellular location">
    <subcellularLocation>
        <location evidence="1">Membrane</location>
        <topology evidence="1">Multi-pass membrane protein</topology>
    </subcellularLocation>
</comment>
<evidence type="ECO:0000256" key="12">
    <source>
        <dbReference type="ARBA" id="ARBA00023201"/>
    </source>
</evidence>
<feature type="binding site" evidence="15">
    <location>
        <position position="46"/>
    </location>
    <ligand>
        <name>Na(+)</name>
        <dbReference type="ChEBI" id="CHEBI:29101"/>
        <label>1</label>
    </ligand>
</feature>
<dbReference type="SUPFAM" id="SSF161070">
    <property type="entry name" value="SNF-like"/>
    <property type="match status" value="1"/>
</dbReference>
<feature type="binding site" evidence="15">
    <location>
        <position position="358"/>
    </location>
    <ligand>
        <name>Na(+)</name>
        <dbReference type="ChEBI" id="CHEBI:29101"/>
        <label>1</label>
    </ligand>
</feature>
<evidence type="ECO:0000256" key="2">
    <source>
        <dbReference type="ARBA" id="ARBA00006459"/>
    </source>
</evidence>